<evidence type="ECO:0000256" key="1">
    <source>
        <dbReference type="ARBA" id="ARBA00004651"/>
    </source>
</evidence>
<dbReference type="PANTHER" id="PTHR30193:SF42">
    <property type="entry name" value="ABC TRANSPORTER PERMEASE PROTEIN"/>
    <property type="match status" value="1"/>
</dbReference>
<dbReference type="STRING" id="1814289.SAMN05216410_1699"/>
<accession>A0A1G6KWL0</accession>
<dbReference type="OrthoDB" id="9805974at2"/>
<evidence type="ECO:0000256" key="7">
    <source>
        <dbReference type="RuleBase" id="RU363032"/>
    </source>
</evidence>
<evidence type="ECO:0000256" key="2">
    <source>
        <dbReference type="ARBA" id="ARBA00022448"/>
    </source>
</evidence>
<feature type="domain" description="ABC transmembrane type-1" evidence="8">
    <location>
        <begin position="74"/>
        <end position="292"/>
    </location>
</feature>
<reference evidence="9 10" key="1">
    <citation type="submission" date="2016-09" db="EMBL/GenBank/DDBJ databases">
        <authorList>
            <person name="Capua I."/>
            <person name="De Benedictis P."/>
            <person name="Joannis T."/>
            <person name="Lombin L.H."/>
            <person name="Cattoli G."/>
        </authorList>
    </citation>
    <scope>NUCLEOTIDE SEQUENCE [LARGE SCALE GENOMIC DNA]</scope>
    <source>
        <strain evidence="9 10">ISLP-3</strain>
    </source>
</reference>
<keyword evidence="10" id="KW-1185">Reference proteome</keyword>
<comment type="similarity">
    <text evidence="7">Belongs to the binding-protein-dependent transport system permease family.</text>
</comment>
<evidence type="ECO:0000256" key="4">
    <source>
        <dbReference type="ARBA" id="ARBA00022692"/>
    </source>
</evidence>
<keyword evidence="5 7" id="KW-1133">Transmembrane helix</keyword>
<dbReference type="CDD" id="cd06261">
    <property type="entry name" value="TM_PBP2"/>
    <property type="match status" value="1"/>
</dbReference>
<evidence type="ECO:0000313" key="10">
    <source>
        <dbReference type="Proteomes" id="UP000199039"/>
    </source>
</evidence>
<dbReference type="PROSITE" id="PS50928">
    <property type="entry name" value="ABC_TM1"/>
    <property type="match status" value="1"/>
</dbReference>
<dbReference type="Proteomes" id="UP000199039">
    <property type="component" value="Unassembled WGS sequence"/>
</dbReference>
<feature type="transmembrane region" description="Helical" evidence="7">
    <location>
        <begin position="77"/>
        <end position="99"/>
    </location>
</feature>
<sequence length="300" mass="33493">MFRKIRHWGPPVLLISPTLLLLGVFVYGLLAVNFKTSVTDAHDAARSVGDAPTTFVGLRNYFDLLGNADFQHSLRNLVLYTVVFLVGTMAFGFLWAWLLDRRVRFEGIFRSIYLFPMAVSFIASGVVWRWLLNSNQGEQALGLNRLFQMVGLGFLQNNWWNNVNTGIAAIAIPAIWQLSGYVMALFLAGFRGIPEELREAGRMDGATEWKLYRHVIFPQLSPVALSAVIIVGHMSLKAFDLIMSISKPANYQTKVPAVDMYVLKSSFDYANAAAVGSILLIIVGVLIVPYLIHNHREGKS</sequence>
<gene>
    <name evidence="9" type="ORF">SAMN05216410_1699</name>
</gene>
<dbReference type="SUPFAM" id="SSF161098">
    <property type="entry name" value="MetI-like"/>
    <property type="match status" value="1"/>
</dbReference>
<evidence type="ECO:0000256" key="5">
    <source>
        <dbReference type="ARBA" id="ARBA00022989"/>
    </source>
</evidence>
<evidence type="ECO:0000259" key="8">
    <source>
        <dbReference type="PROSITE" id="PS50928"/>
    </source>
</evidence>
<evidence type="ECO:0000256" key="6">
    <source>
        <dbReference type="ARBA" id="ARBA00023136"/>
    </source>
</evidence>
<organism evidence="9 10">
    <name type="scientific">Sanguibacter gelidistatuariae</name>
    <dbReference type="NCBI Taxonomy" id="1814289"/>
    <lineage>
        <taxon>Bacteria</taxon>
        <taxon>Bacillati</taxon>
        <taxon>Actinomycetota</taxon>
        <taxon>Actinomycetes</taxon>
        <taxon>Micrococcales</taxon>
        <taxon>Sanguibacteraceae</taxon>
        <taxon>Sanguibacter</taxon>
    </lineage>
</organism>
<keyword evidence="2 7" id="KW-0813">Transport</keyword>
<evidence type="ECO:0000256" key="3">
    <source>
        <dbReference type="ARBA" id="ARBA00022475"/>
    </source>
</evidence>
<dbReference type="GO" id="GO:0055085">
    <property type="term" value="P:transmembrane transport"/>
    <property type="evidence" value="ECO:0007669"/>
    <property type="project" value="InterPro"/>
</dbReference>
<dbReference type="InterPro" id="IPR035906">
    <property type="entry name" value="MetI-like_sf"/>
</dbReference>
<dbReference type="Gene3D" id="1.10.3720.10">
    <property type="entry name" value="MetI-like"/>
    <property type="match status" value="1"/>
</dbReference>
<keyword evidence="6 7" id="KW-0472">Membrane</keyword>
<keyword evidence="3" id="KW-1003">Cell membrane</keyword>
<proteinExistence type="inferred from homology"/>
<feature type="transmembrane region" description="Helical" evidence="7">
    <location>
        <begin position="167"/>
        <end position="190"/>
    </location>
</feature>
<dbReference type="InterPro" id="IPR000515">
    <property type="entry name" value="MetI-like"/>
</dbReference>
<protein>
    <submittedName>
        <fullName evidence="9">Glucose/mannose transport system permease protein</fullName>
    </submittedName>
</protein>
<name>A0A1G6KWL0_9MICO</name>
<feature type="transmembrane region" description="Helical" evidence="7">
    <location>
        <begin position="111"/>
        <end position="131"/>
    </location>
</feature>
<feature type="transmembrane region" description="Helical" evidence="7">
    <location>
        <begin position="12"/>
        <end position="30"/>
    </location>
</feature>
<feature type="transmembrane region" description="Helical" evidence="7">
    <location>
        <begin position="211"/>
        <end position="234"/>
    </location>
</feature>
<dbReference type="PANTHER" id="PTHR30193">
    <property type="entry name" value="ABC TRANSPORTER PERMEASE PROTEIN"/>
    <property type="match status" value="1"/>
</dbReference>
<dbReference type="AlphaFoldDB" id="A0A1G6KWL0"/>
<keyword evidence="4 7" id="KW-0812">Transmembrane</keyword>
<comment type="subcellular location">
    <subcellularLocation>
        <location evidence="1 7">Cell membrane</location>
        <topology evidence="1 7">Multi-pass membrane protein</topology>
    </subcellularLocation>
</comment>
<dbReference type="EMBL" id="FMYH01000002">
    <property type="protein sequence ID" value="SDC35171.1"/>
    <property type="molecule type" value="Genomic_DNA"/>
</dbReference>
<evidence type="ECO:0000313" key="9">
    <source>
        <dbReference type="EMBL" id="SDC35171.1"/>
    </source>
</evidence>
<dbReference type="RefSeq" id="WP_093182330.1">
    <property type="nucleotide sequence ID" value="NZ_FMYH01000002.1"/>
</dbReference>
<dbReference type="Pfam" id="PF00528">
    <property type="entry name" value="BPD_transp_1"/>
    <property type="match status" value="1"/>
</dbReference>
<dbReference type="InterPro" id="IPR051393">
    <property type="entry name" value="ABC_transporter_permease"/>
</dbReference>
<feature type="transmembrane region" description="Helical" evidence="7">
    <location>
        <begin position="269"/>
        <end position="292"/>
    </location>
</feature>
<dbReference type="GO" id="GO:0005886">
    <property type="term" value="C:plasma membrane"/>
    <property type="evidence" value="ECO:0007669"/>
    <property type="project" value="UniProtKB-SubCell"/>
</dbReference>